<evidence type="ECO:0000313" key="3">
    <source>
        <dbReference type="Proteomes" id="UP001329430"/>
    </source>
</evidence>
<evidence type="ECO:0000313" key="2">
    <source>
        <dbReference type="EMBL" id="KAK5644848.1"/>
    </source>
</evidence>
<organism evidence="2 3">
    <name type="scientific">Pyrocoelia pectoralis</name>
    <dbReference type="NCBI Taxonomy" id="417401"/>
    <lineage>
        <taxon>Eukaryota</taxon>
        <taxon>Metazoa</taxon>
        <taxon>Ecdysozoa</taxon>
        <taxon>Arthropoda</taxon>
        <taxon>Hexapoda</taxon>
        <taxon>Insecta</taxon>
        <taxon>Pterygota</taxon>
        <taxon>Neoptera</taxon>
        <taxon>Endopterygota</taxon>
        <taxon>Coleoptera</taxon>
        <taxon>Polyphaga</taxon>
        <taxon>Elateriformia</taxon>
        <taxon>Elateroidea</taxon>
        <taxon>Lampyridae</taxon>
        <taxon>Lampyrinae</taxon>
        <taxon>Pyrocoelia</taxon>
    </lineage>
</organism>
<feature type="region of interest" description="Disordered" evidence="1">
    <location>
        <begin position="168"/>
        <end position="187"/>
    </location>
</feature>
<feature type="compositionally biased region" description="Basic and acidic residues" evidence="1">
    <location>
        <begin position="172"/>
        <end position="187"/>
    </location>
</feature>
<sequence length="187" mass="21533">MNESNSNENSGIQNKLDTSDFLAFSDSACAVEFSPAVSSSPQKPWYNNNSRNNSPYYFNNRSYGNSRHTYNNTLPHKVFKSFDNKQRKPNFKGSNSFNSYFQKSKNDSFNSGRNDSSNILNYLHPSFMENPWESLEKRLNDSNRSSKNSSKDTIEDCINESVEDYINEASEESIKDNESYNNQKVED</sequence>
<keyword evidence="3" id="KW-1185">Reference proteome</keyword>
<dbReference type="Proteomes" id="UP001329430">
    <property type="component" value="Chromosome 4"/>
</dbReference>
<proteinExistence type="predicted"/>
<protein>
    <submittedName>
        <fullName evidence="2">Uncharacterized protein</fullName>
    </submittedName>
</protein>
<evidence type="ECO:0000256" key="1">
    <source>
        <dbReference type="SAM" id="MobiDB-lite"/>
    </source>
</evidence>
<gene>
    <name evidence="2" type="ORF">RI129_006148</name>
</gene>
<dbReference type="EMBL" id="JAVRBK010000004">
    <property type="protein sequence ID" value="KAK5644848.1"/>
    <property type="molecule type" value="Genomic_DNA"/>
</dbReference>
<comment type="caution">
    <text evidence="2">The sequence shown here is derived from an EMBL/GenBank/DDBJ whole genome shotgun (WGS) entry which is preliminary data.</text>
</comment>
<accession>A0AAN7VDL0</accession>
<name>A0AAN7VDL0_9COLE</name>
<dbReference type="AlphaFoldDB" id="A0AAN7VDL0"/>
<reference evidence="2 3" key="1">
    <citation type="journal article" date="2024" name="Insects">
        <title>An Improved Chromosome-Level Genome Assembly of the Firefly Pyrocoelia pectoralis.</title>
        <authorList>
            <person name="Fu X."/>
            <person name="Meyer-Rochow V.B."/>
            <person name="Ballantyne L."/>
            <person name="Zhu X."/>
        </authorList>
    </citation>
    <scope>NUCLEOTIDE SEQUENCE [LARGE SCALE GENOMIC DNA]</scope>
    <source>
        <strain evidence="2">XCY_ONT2</strain>
    </source>
</reference>